<dbReference type="Gene3D" id="3.40.50.620">
    <property type="entry name" value="HUPs"/>
    <property type="match status" value="1"/>
</dbReference>
<dbReference type="InterPro" id="IPR036134">
    <property type="entry name" value="Crypto/Photolyase_FAD-like_sf"/>
</dbReference>
<dbReference type="Gene3D" id="1.10.10.1710">
    <property type="entry name" value="Deoxyribodipyrimidine photolyase-related"/>
    <property type="match status" value="1"/>
</dbReference>
<comment type="caution">
    <text evidence="1">The sequence shown here is derived from an EMBL/GenBank/DDBJ whole genome shotgun (WGS) entry which is preliminary data.</text>
</comment>
<dbReference type="Gene3D" id="1.25.40.80">
    <property type="match status" value="1"/>
</dbReference>
<dbReference type="RefSeq" id="WP_284054340.1">
    <property type="nucleotide sequence ID" value="NZ_JAGRQC010000003.1"/>
</dbReference>
<dbReference type="InterPro" id="IPR007357">
    <property type="entry name" value="PhrB-like"/>
</dbReference>
<keyword evidence="2" id="KW-1185">Reference proteome</keyword>
<evidence type="ECO:0000313" key="2">
    <source>
        <dbReference type="Proteomes" id="UP000676996"/>
    </source>
</evidence>
<dbReference type="InterPro" id="IPR014729">
    <property type="entry name" value="Rossmann-like_a/b/a_fold"/>
</dbReference>
<accession>A0A8T4IGC7</accession>
<sequence>MTTLIPILGDQLCLDISSLEDADPDDSIILMMEVAEETTYVRHHKKKVAFILSAMRHHAERLRGRGWTVDYVTLDDEDNQRSFTAEVARGVERHRPDRIVVTEAGEWRVAAMLDSWADRFDADVEIRADTRFLCSHGEFDDWAEGRKQLRMEFFYREMRRKTGLLMDGGKPEGGKWNYDSENRKPAQTDLLTPKRISFRPDDITNDVLDLVAERFADHPGTLDGFDFAVTHEEALRAQRRFLDEALARFGDYQDAMLTDEPVLWHAHLSAYINAGLLDPLDLCRKVEAKYRDGDVPLNAAEGFIRQIIGWREYVRGIYWREGPDYATRNFLEANRDLPGFYWTGDTDMHCLAQAIGQTLDNAYAHHIQRLMVTGNFALLIGADPAQVHQWYLEVYADAYEWVELPNTLGMSQFGDGGLLASKPYASSGSYINKMSDYCGSCRYDVKDRTGENACPFNALYWDFLARNHDRLKDNRRLAMPYRSWERMAKEDKLALRAKARNFLDDLDAGTGAA</sequence>
<dbReference type="Gene3D" id="1.10.579.10">
    <property type="entry name" value="DNA Cyclobutane Dipyrimidine Photolyase, subunit A, domain 3"/>
    <property type="match status" value="1"/>
</dbReference>
<dbReference type="SUPFAM" id="SSF48173">
    <property type="entry name" value="Cryptochrome/photolyase FAD-binding domain"/>
    <property type="match status" value="1"/>
</dbReference>
<dbReference type="PANTHER" id="PTHR38657:SF1">
    <property type="entry name" value="SLR1343 PROTEIN"/>
    <property type="match status" value="1"/>
</dbReference>
<organism evidence="1 2">
    <name type="scientific">Stakelama marina</name>
    <dbReference type="NCBI Taxonomy" id="2826939"/>
    <lineage>
        <taxon>Bacteria</taxon>
        <taxon>Pseudomonadati</taxon>
        <taxon>Pseudomonadota</taxon>
        <taxon>Alphaproteobacteria</taxon>
        <taxon>Sphingomonadales</taxon>
        <taxon>Sphingomonadaceae</taxon>
        <taxon>Stakelama</taxon>
    </lineage>
</organism>
<reference evidence="1" key="1">
    <citation type="submission" date="2021-04" db="EMBL/GenBank/DDBJ databases">
        <title>Ouciella asimina sp. nov., isolated from the surface seawater in the hydrothermal field of Okinawa Trough.</title>
        <authorList>
            <person name="Shuang W."/>
        </authorList>
    </citation>
    <scope>NUCLEOTIDE SEQUENCE</scope>
    <source>
        <strain evidence="1">LXI357</strain>
    </source>
</reference>
<dbReference type="PANTHER" id="PTHR38657">
    <property type="entry name" value="SLR1343 PROTEIN"/>
    <property type="match status" value="1"/>
</dbReference>
<gene>
    <name evidence="1" type="ORF">J7S20_11295</name>
</gene>
<proteinExistence type="predicted"/>
<dbReference type="Pfam" id="PF04244">
    <property type="entry name" value="DPRP"/>
    <property type="match status" value="1"/>
</dbReference>
<dbReference type="EMBL" id="JAGRQC010000003">
    <property type="protein sequence ID" value="MBR0553092.1"/>
    <property type="molecule type" value="Genomic_DNA"/>
</dbReference>
<dbReference type="AlphaFoldDB" id="A0A8T4IGC7"/>
<evidence type="ECO:0000313" key="1">
    <source>
        <dbReference type="EMBL" id="MBR0553092.1"/>
    </source>
</evidence>
<dbReference type="Proteomes" id="UP000676996">
    <property type="component" value="Unassembled WGS sequence"/>
</dbReference>
<dbReference type="InterPro" id="IPR052551">
    <property type="entry name" value="UV-DNA_repair_photolyase"/>
</dbReference>
<protein>
    <submittedName>
        <fullName evidence="1">Cryptochrome/photolyase family protein</fullName>
    </submittedName>
</protein>
<name>A0A8T4IGC7_9SPHN</name>